<protein>
    <submittedName>
        <fullName evidence="2">Uncharacterized protein</fullName>
    </submittedName>
</protein>
<gene>
    <name evidence="2" type="ORF">HPP92_020019</name>
</gene>
<reference evidence="2 3" key="1">
    <citation type="journal article" date="2020" name="Nat. Food">
        <title>A phased Vanilla planifolia genome enables genetic improvement of flavour and production.</title>
        <authorList>
            <person name="Hasing T."/>
            <person name="Tang H."/>
            <person name="Brym M."/>
            <person name="Khazi F."/>
            <person name="Huang T."/>
            <person name="Chambers A.H."/>
        </authorList>
    </citation>
    <scope>NUCLEOTIDE SEQUENCE [LARGE SCALE GENOMIC DNA]</scope>
    <source>
        <tissue evidence="2">Leaf</tissue>
    </source>
</reference>
<evidence type="ECO:0000313" key="3">
    <source>
        <dbReference type="Proteomes" id="UP000639772"/>
    </source>
</evidence>
<feature type="region of interest" description="Disordered" evidence="1">
    <location>
        <begin position="1"/>
        <end position="69"/>
    </location>
</feature>
<sequence length="145" mass="15844">MVEEMYIKEAKDEADLQGKDEETNSQMLVVAKTQLMQQQKQPQDAQQSPESDAPESDHSAAHISMSPVHHEQLRFLSPIEHRTRPPVITPGLHDVDIYRRVAVAHEGFSYAAAAAATASRAGDVSLTLGLQQAGGNDPENSRFGV</sequence>
<name>A0A835Q7V4_VANPL</name>
<organism evidence="2 3">
    <name type="scientific">Vanilla planifolia</name>
    <name type="common">Vanilla</name>
    <dbReference type="NCBI Taxonomy" id="51239"/>
    <lineage>
        <taxon>Eukaryota</taxon>
        <taxon>Viridiplantae</taxon>
        <taxon>Streptophyta</taxon>
        <taxon>Embryophyta</taxon>
        <taxon>Tracheophyta</taxon>
        <taxon>Spermatophyta</taxon>
        <taxon>Magnoliopsida</taxon>
        <taxon>Liliopsida</taxon>
        <taxon>Asparagales</taxon>
        <taxon>Orchidaceae</taxon>
        <taxon>Vanilloideae</taxon>
        <taxon>Vanilleae</taxon>
        <taxon>Vanilla</taxon>
    </lineage>
</organism>
<comment type="caution">
    <text evidence="2">The sequence shown here is derived from an EMBL/GenBank/DDBJ whole genome shotgun (WGS) entry which is preliminary data.</text>
</comment>
<proteinExistence type="predicted"/>
<dbReference type="AlphaFoldDB" id="A0A835Q7V4"/>
<feature type="compositionally biased region" description="Low complexity" evidence="1">
    <location>
        <begin position="34"/>
        <end position="47"/>
    </location>
</feature>
<evidence type="ECO:0000313" key="2">
    <source>
        <dbReference type="EMBL" id="KAG0465855.1"/>
    </source>
</evidence>
<evidence type="ECO:0000256" key="1">
    <source>
        <dbReference type="SAM" id="MobiDB-lite"/>
    </source>
</evidence>
<accession>A0A835Q7V4</accession>
<dbReference type="EMBL" id="JADCNM010000010">
    <property type="protein sequence ID" value="KAG0465855.1"/>
    <property type="molecule type" value="Genomic_DNA"/>
</dbReference>
<feature type="compositionally biased region" description="Basic and acidic residues" evidence="1">
    <location>
        <begin position="1"/>
        <end position="22"/>
    </location>
</feature>
<dbReference type="Proteomes" id="UP000639772">
    <property type="component" value="Chromosome 10"/>
</dbReference>